<feature type="binding site" evidence="12">
    <location>
        <position position="199"/>
    </location>
    <ligand>
        <name>UDP-N-acetyl-alpha-D-muramoyl-L-alanyl-D-glutamate</name>
        <dbReference type="ChEBI" id="CHEBI:83900"/>
    </ligand>
</feature>
<dbReference type="Gene3D" id="3.90.190.20">
    <property type="entry name" value="Mur ligase, C-terminal domain"/>
    <property type="match status" value="1"/>
</dbReference>
<evidence type="ECO:0000256" key="4">
    <source>
        <dbReference type="ARBA" id="ARBA00022598"/>
    </source>
</evidence>
<keyword evidence="10 12" id="KW-0131">Cell cycle</keyword>
<evidence type="ECO:0000313" key="18">
    <source>
        <dbReference type="EMBL" id="SIT68011.1"/>
    </source>
</evidence>
<keyword evidence="11 12" id="KW-0961">Cell wall biogenesis/degradation</keyword>
<dbReference type="GO" id="GO:0008765">
    <property type="term" value="F:UDP-N-acetylmuramoylalanyl-D-glutamate-2,6-diaminopimelate ligase activity"/>
    <property type="evidence" value="ECO:0007669"/>
    <property type="project" value="UniProtKB-UniRule"/>
</dbReference>
<gene>
    <name evidence="12" type="primary">murE</name>
    <name evidence="18" type="ORF">SAMN05428946_0307</name>
</gene>
<evidence type="ECO:0000256" key="10">
    <source>
        <dbReference type="ARBA" id="ARBA00023306"/>
    </source>
</evidence>
<dbReference type="InterPro" id="IPR004101">
    <property type="entry name" value="Mur_ligase_C"/>
</dbReference>
<dbReference type="InterPro" id="IPR013221">
    <property type="entry name" value="Mur_ligase_cen"/>
</dbReference>
<dbReference type="GO" id="GO:0051301">
    <property type="term" value="P:cell division"/>
    <property type="evidence" value="ECO:0007669"/>
    <property type="project" value="UniProtKB-KW"/>
</dbReference>
<evidence type="ECO:0000256" key="8">
    <source>
        <dbReference type="ARBA" id="ARBA00022960"/>
    </source>
</evidence>
<feature type="binding site" evidence="12">
    <location>
        <position position="392"/>
    </location>
    <ligand>
        <name>meso-2,6-diaminopimelate</name>
        <dbReference type="ChEBI" id="CHEBI:57791"/>
    </ligand>
</feature>
<keyword evidence="4 12" id="KW-0436">Ligase</keyword>
<feature type="short sequence motif" description="Meso-diaminopimelate recognition motif" evidence="12">
    <location>
        <begin position="416"/>
        <end position="419"/>
    </location>
</feature>
<dbReference type="NCBIfam" id="TIGR01085">
    <property type="entry name" value="murE"/>
    <property type="match status" value="1"/>
</dbReference>
<dbReference type="GO" id="GO:0000287">
    <property type="term" value="F:magnesium ion binding"/>
    <property type="evidence" value="ECO:0007669"/>
    <property type="project" value="UniProtKB-UniRule"/>
</dbReference>
<dbReference type="InterPro" id="IPR005761">
    <property type="entry name" value="UDP-N-AcMur-Glu-dNH2Pim_ligase"/>
</dbReference>
<dbReference type="GO" id="GO:0071555">
    <property type="term" value="P:cell wall organization"/>
    <property type="evidence" value="ECO:0007669"/>
    <property type="project" value="UniProtKB-KW"/>
</dbReference>
<dbReference type="SUPFAM" id="SSF53244">
    <property type="entry name" value="MurD-like peptide ligases, peptide-binding domain"/>
    <property type="match status" value="1"/>
</dbReference>
<dbReference type="SUPFAM" id="SSF63418">
    <property type="entry name" value="MurE/MurF N-terminal domain"/>
    <property type="match status" value="1"/>
</dbReference>
<comment type="function">
    <text evidence="12">Catalyzes the addition of meso-diaminopimelic acid to the nucleotide precursor UDP-N-acetylmuramoyl-L-alanyl-D-glutamate (UMAG) in the biosynthesis of bacterial cell-wall peptidoglycan.</text>
</comment>
<feature type="binding site" evidence="12">
    <location>
        <begin position="416"/>
        <end position="419"/>
    </location>
    <ligand>
        <name>meso-2,6-diaminopimelate</name>
        <dbReference type="ChEBI" id="CHEBI:57791"/>
    </ligand>
</feature>
<comment type="PTM">
    <text evidence="12">Carboxylation is probably crucial for Mg(2+) binding and, consequently, for the gamma-phosphate positioning of ATP.</text>
</comment>
<feature type="modified residue" description="N6-carboxylysine" evidence="12">
    <location>
        <position position="239"/>
    </location>
</feature>
<dbReference type="Pfam" id="PF01225">
    <property type="entry name" value="Mur_ligase"/>
    <property type="match status" value="1"/>
</dbReference>
<feature type="binding site" evidence="12">
    <location>
        <position position="468"/>
    </location>
    <ligand>
        <name>meso-2,6-diaminopimelate</name>
        <dbReference type="ChEBI" id="CHEBI:57791"/>
    </ligand>
</feature>
<dbReference type="InterPro" id="IPR018109">
    <property type="entry name" value="Folylpolyglutamate_synth_CS"/>
</dbReference>
<evidence type="ECO:0000256" key="5">
    <source>
        <dbReference type="ARBA" id="ARBA00022618"/>
    </source>
</evidence>
<keyword evidence="6 12" id="KW-0547">Nucleotide-binding</keyword>
<evidence type="ECO:0000256" key="12">
    <source>
        <dbReference type="HAMAP-Rule" id="MF_00208"/>
    </source>
</evidence>
<dbReference type="Gene3D" id="3.40.1190.10">
    <property type="entry name" value="Mur-like, catalytic domain"/>
    <property type="match status" value="1"/>
</dbReference>
<dbReference type="PROSITE" id="PS01011">
    <property type="entry name" value="FOLYLPOLYGLU_SYNT_1"/>
    <property type="match status" value="1"/>
</dbReference>
<reference evidence="19" key="1">
    <citation type="submission" date="2017-01" db="EMBL/GenBank/DDBJ databases">
        <authorList>
            <person name="Varghese N."/>
            <person name="Submissions S."/>
        </authorList>
    </citation>
    <scope>NUCLEOTIDE SEQUENCE [LARGE SCALE GENOMIC DNA]</scope>
    <source>
        <strain evidence="19">MNA4</strain>
    </source>
</reference>
<keyword evidence="19" id="KW-1185">Reference proteome</keyword>
<feature type="domain" description="Mur ligase central" evidence="17">
    <location>
        <begin position="125"/>
        <end position="322"/>
    </location>
</feature>
<evidence type="ECO:0000256" key="14">
    <source>
        <dbReference type="SAM" id="MobiDB-lite"/>
    </source>
</evidence>
<keyword evidence="3 12" id="KW-0963">Cytoplasm</keyword>
<dbReference type="GO" id="GO:0008360">
    <property type="term" value="P:regulation of cell shape"/>
    <property type="evidence" value="ECO:0007669"/>
    <property type="project" value="UniProtKB-KW"/>
</dbReference>
<dbReference type="InterPro" id="IPR000713">
    <property type="entry name" value="Mur_ligase_N"/>
</dbReference>
<comment type="similarity">
    <text evidence="2 12">Belongs to the MurCDEF family. MurE subfamily.</text>
</comment>
<dbReference type="PANTHER" id="PTHR23135:SF4">
    <property type="entry name" value="UDP-N-ACETYLMURAMOYL-L-ALANYL-D-GLUTAMATE--2,6-DIAMINOPIMELATE LIGASE MURE HOMOLOG, CHLOROPLASTIC"/>
    <property type="match status" value="1"/>
</dbReference>
<dbReference type="UniPathway" id="UPA00219"/>
<dbReference type="AlphaFoldDB" id="A0A1U7PLQ9"/>
<comment type="pathway">
    <text evidence="1 12 13">Cell wall biogenesis; peptidoglycan biosynthesis.</text>
</comment>
<evidence type="ECO:0000259" key="17">
    <source>
        <dbReference type="Pfam" id="PF08245"/>
    </source>
</evidence>
<keyword evidence="12" id="KW-0460">Magnesium</keyword>
<dbReference type="InterPro" id="IPR036615">
    <property type="entry name" value="Mur_ligase_C_dom_sf"/>
</dbReference>
<dbReference type="Gene3D" id="3.40.1390.10">
    <property type="entry name" value="MurE/MurF, N-terminal domain"/>
    <property type="match status" value="1"/>
</dbReference>
<sequence>MYSSEEKMFGKGLCMILLCELLKNWPCLAAGGNIRTEIHGVTDHSAEVIPGSLFIARNGKASRGADHIPEAIRKGAVAVVTDIPDPPDLPATVASISVPDAADFLAYACSAFHGHPSEELTVIAVTGTNGKTTVTHFIGQIMKEAGIKTAVLGTLGLWIDGKKTDYPLPPLTTVPPAHFHRALRYCADAGVTHVALEASSLGLEGGRLRHCRIRQGIFLNIGKDHYGEHGGKEAYLKAKALLLKLADGMIVNKDDPAVLGLCEGTVPLRTFGGTPGGPDHFWICEAGDRNWIAGWEGGEAALRASVDGRHNRLNAAAAFAAAVSAGLDPLKCAGTLERLRLPPGRMQEISRNGVRVVIDYAHTPDALEAVLEALVRTVSGRVITVFGCGGDRDKEKRPEMGEIAAFYSSSVWVTSDNPRSEDPELIIRDIFSGIGEETARYHAEPDRDAAIRKAIEEAAPGDVVLIAGKGHESGQTAAGVTRAFSDEEAAGRHLGRIHGSRLEETGADPVQSADGIWYDGGEME</sequence>
<evidence type="ECO:0000256" key="9">
    <source>
        <dbReference type="ARBA" id="ARBA00022984"/>
    </source>
</evidence>
<name>A0A1U7PLQ9_9BACI</name>
<evidence type="ECO:0000259" key="16">
    <source>
        <dbReference type="Pfam" id="PF02875"/>
    </source>
</evidence>
<dbReference type="GO" id="GO:0005524">
    <property type="term" value="F:ATP binding"/>
    <property type="evidence" value="ECO:0007669"/>
    <property type="project" value="UniProtKB-UniRule"/>
</dbReference>
<keyword evidence="9 12" id="KW-0573">Peptidoglycan synthesis</keyword>
<evidence type="ECO:0000256" key="1">
    <source>
        <dbReference type="ARBA" id="ARBA00004752"/>
    </source>
</evidence>
<feature type="binding site" evidence="12">
    <location>
        <position position="472"/>
    </location>
    <ligand>
        <name>meso-2,6-diaminopimelate</name>
        <dbReference type="ChEBI" id="CHEBI:57791"/>
    </ligand>
</feature>
<evidence type="ECO:0000313" key="19">
    <source>
        <dbReference type="Proteomes" id="UP000187550"/>
    </source>
</evidence>
<dbReference type="GO" id="GO:0009252">
    <property type="term" value="P:peptidoglycan biosynthetic process"/>
    <property type="evidence" value="ECO:0007669"/>
    <property type="project" value="UniProtKB-UniRule"/>
</dbReference>
<comment type="catalytic activity">
    <reaction evidence="12">
        <text>UDP-N-acetyl-alpha-D-muramoyl-L-alanyl-D-glutamate + meso-2,6-diaminopimelate + ATP = UDP-N-acetyl-alpha-D-muramoyl-L-alanyl-gamma-D-glutamyl-meso-2,6-diaminopimelate + ADP + phosphate + H(+)</text>
        <dbReference type="Rhea" id="RHEA:23676"/>
        <dbReference type="ChEBI" id="CHEBI:15378"/>
        <dbReference type="ChEBI" id="CHEBI:30616"/>
        <dbReference type="ChEBI" id="CHEBI:43474"/>
        <dbReference type="ChEBI" id="CHEBI:57791"/>
        <dbReference type="ChEBI" id="CHEBI:83900"/>
        <dbReference type="ChEBI" id="CHEBI:83905"/>
        <dbReference type="ChEBI" id="CHEBI:456216"/>
        <dbReference type="EC" id="6.3.2.13"/>
    </reaction>
</comment>
<dbReference type="SUPFAM" id="SSF53623">
    <property type="entry name" value="MurD-like peptide ligases, catalytic domain"/>
    <property type="match status" value="1"/>
</dbReference>
<feature type="binding site" evidence="12">
    <location>
        <begin position="172"/>
        <end position="173"/>
    </location>
    <ligand>
        <name>UDP-N-acetyl-alpha-D-muramoyl-L-alanyl-D-glutamate</name>
        <dbReference type="ChEBI" id="CHEBI:83900"/>
    </ligand>
</feature>
<dbReference type="InterPro" id="IPR035911">
    <property type="entry name" value="MurE/MurF_N"/>
</dbReference>
<evidence type="ECO:0000256" key="2">
    <source>
        <dbReference type="ARBA" id="ARBA00005898"/>
    </source>
</evidence>
<feature type="binding site" evidence="12">
    <location>
        <position position="207"/>
    </location>
    <ligand>
        <name>UDP-N-acetyl-alpha-D-muramoyl-L-alanyl-D-glutamate</name>
        <dbReference type="ChEBI" id="CHEBI:83900"/>
    </ligand>
</feature>
<keyword evidence="5 12" id="KW-0132">Cell division</keyword>
<dbReference type="EC" id="6.3.2.13" evidence="12"/>
<keyword evidence="7 12" id="KW-0067">ATP-binding</keyword>
<dbReference type="GO" id="GO:0004326">
    <property type="term" value="F:tetrahydrofolylpolyglutamate synthase activity"/>
    <property type="evidence" value="ECO:0007669"/>
    <property type="project" value="InterPro"/>
</dbReference>
<evidence type="ECO:0000256" key="3">
    <source>
        <dbReference type="ARBA" id="ARBA00022490"/>
    </source>
</evidence>
<comment type="caution">
    <text evidence="12">Lacks conserved residue(s) required for the propagation of feature annotation.</text>
</comment>
<feature type="region of interest" description="Disordered" evidence="14">
    <location>
        <begin position="503"/>
        <end position="524"/>
    </location>
</feature>
<feature type="domain" description="Mur ligase N-terminal catalytic" evidence="15">
    <location>
        <begin position="37"/>
        <end position="112"/>
    </location>
</feature>
<feature type="binding site" evidence="12">
    <location>
        <position position="45"/>
    </location>
    <ligand>
        <name>UDP-N-acetyl-alpha-D-muramoyl-L-alanyl-D-glutamate</name>
        <dbReference type="ChEBI" id="CHEBI:83900"/>
    </ligand>
</feature>
<organism evidence="18 19">
    <name type="scientific">Edaphobacillus lindanitolerans</name>
    <dbReference type="NCBI Taxonomy" id="550447"/>
    <lineage>
        <taxon>Bacteria</taxon>
        <taxon>Bacillati</taxon>
        <taxon>Bacillota</taxon>
        <taxon>Bacilli</taxon>
        <taxon>Bacillales</taxon>
        <taxon>Bacillaceae</taxon>
        <taxon>Edaphobacillus</taxon>
    </lineage>
</organism>
<dbReference type="InterPro" id="IPR036565">
    <property type="entry name" value="Mur-like_cat_sf"/>
</dbReference>
<accession>A0A1U7PLQ9</accession>
<evidence type="ECO:0000259" key="15">
    <source>
        <dbReference type="Pfam" id="PF01225"/>
    </source>
</evidence>
<dbReference type="Proteomes" id="UP000187550">
    <property type="component" value="Unassembled WGS sequence"/>
</dbReference>
<dbReference type="STRING" id="550447.SAMN05428946_0307"/>
<evidence type="ECO:0000256" key="6">
    <source>
        <dbReference type="ARBA" id="ARBA00022741"/>
    </source>
</evidence>
<comment type="subcellular location">
    <subcellularLocation>
        <location evidence="12 13">Cytoplasm</location>
    </subcellularLocation>
</comment>
<dbReference type="NCBIfam" id="NF001126">
    <property type="entry name" value="PRK00139.1-4"/>
    <property type="match status" value="1"/>
</dbReference>
<feature type="binding site" evidence="12">
    <location>
        <begin position="127"/>
        <end position="133"/>
    </location>
    <ligand>
        <name>ATP</name>
        <dbReference type="ChEBI" id="CHEBI:30616"/>
    </ligand>
</feature>
<feature type="domain" description="Mur ligase C-terminal" evidence="16">
    <location>
        <begin position="344"/>
        <end position="470"/>
    </location>
</feature>
<evidence type="ECO:0000256" key="11">
    <source>
        <dbReference type="ARBA" id="ARBA00023316"/>
    </source>
</evidence>
<dbReference type="HAMAP" id="MF_00208">
    <property type="entry name" value="MurE"/>
    <property type="match status" value="1"/>
</dbReference>
<proteinExistence type="inferred from homology"/>
<keyword evidence="8 12" id="KW-0133">Cell shape</keyword>
<evidence type="ECO:0000256" key="13">
    <source>
        <dbReference type="RuleBase" id="RU004135"/>
    </source>
</evidence>
<dbReference type="Pfam" id="PF08245">
    <property type="entry name" value="Mur_ligase_M"/>
    <property type="match status" value="1"/>
</dbReference>
<dbReference type="PANTHER" id="PTHR23135">
    <property type="entry name" value="MUR LIGASE FAMILY MEMBER"/>
    <property type="match status" value="1"/>
</dbReference>
<protein>
    <recommendedName>
        <fullName evidence="12">UDP-N-acetylmuramoyl-L-alanyl-D-glutamate--2,6-diaminopimelate ligase</fullName>
        <ecNumber evidence="12">6.3.2.13</ecNumber>
    </recommendedName>
    <alternativeName>
        <fullName evidence="12">Meso-A2pm-adding enzyme</fullName>
    </alternativeName>
    <alternativeName>
        <fullName evidence="12">Meso-diaminopimelate-adding enzyme</fullName>
    </alternativeName>
    <alternativeName>
        <fullName evidence="12">UDP-MurNAc-L-Ala-D-Glu:meso-diaminopimelate ligase</fullName>
    </alternativeName>
    <alternativeName>
        <fullName evidence="12">UDP-MurNAc-tripeptide synthetase</fullName>
    </alternativeName>
    <alternativeName>
        <fullName evidence="12">UDP-N-acetylmuramyl-tripeptide synthetase</fullName>
    </alternativeName>
</protein>
<dbReference type="EMBL" id="FTPL01000001">
    <property type="protein sequence ID" value="SIT68011.1"/>
    <property type="molecule type" value="Genomic_DNA"/>
</dbReference>
<dbReference type="Pfam" id="PF02875">
    <property type="entry name" value="Mur_ligase_C"/>
    <property type="match status" value="1"/>
</dbReference>
<comment type="cofactor">
    <cofactor evidence="12">
        <name>Mg(2+)</name>
        <dbReference type="ChEBI" id="CHEBI:18420"/>
    </cofactor>
</comment>
<evidence type="ECO:0000256" key="7">
    <source>
        <dbReference type="ARBA" id="ARBA00022840"/>
    </source>
</evidence>
<dbReference type="GO" id="GO:0005737">
    <property type="term" value="C:cytoplasm"/>
    <property type="evidence" value="ECO:0007669"/>
    <property type="project" value="UniProtKB-SubCell"/>
</dbReference>